<organism evidence="1 2">
    <name type="scientific">Limnoglobus roseus</name>
    <dbReference type="NCBI Taxonomy" id="2598579"/>
    <lineage>
        <taxon>Bacteria</taxon>
        <taxon>Pseudomonadati</taxon>
        <taxon>Planctomycetota</taxon>
        <taxon>Planctomycetia</taxon>
        <taxon>Gemmatales</taxon>
        <taxon>Gemmataceae</taxon>
        <taxon>Limnoglobus</taxon>
    </lineage>
</organism>
<dbReference type="EMBL" id="CP042425">
    <property type="protein sequence ID" value="QEL20741.1"/>
    <property type="molecule type" value="Genomic_DNA"/>
</dbReference>
<dbReference type="Proteomes" id="UP000324974">
    <property type="component" value="Chromosome"/>
</dbReference>
<dbReference type="KEGG" id="lrs:PX52LOC_07851"/>
<evidence type="ECO:0000313" key="2">
    <source>
        <dbReference type="Proteomes" id="UP000324974"/>
    </source>
</evidence>
<keyword evidence="2" id="KW-1185">Reference proteome</keyword>
<dbReference type="RefSeq" id="WP_149114999.1">
    <property type="nucleotide sequence ID" value="NZ_CP042425.1"/>
</dbReference>
<protein>
    <submittedName>
        <fullName evidence="1">Uncharacterized protein</fullName>
    </submittedName>
</protein>
<evidence type="ECO:0000313" key="1">
    <source>
        <dbReference type="EMBL" id="QEL20741.1"/>
    </source>
</evidence>
<gene>
    <name evidence="1" type="ORF">PX52LOC_07851</name>
</gene>
<dbReference type="AlphaFoldDB" id="A0A5C1ANC9"/>
<sequence>MRDILTPDAPTPAVRTKWVRAYSDFLLSVLGLRALLRTESHLGIAQQILADKAVVLLELADELNSVGLCPTMLFAGEEDALWQAAVRYGTANCWRVLLSGGAITDVLRAAEDCHLAWGAFRRAILSLPENFERTIPSLDPGFLRPDCLPWLFQAGVRPACRGRDEAGQPVAQHFDEPVHR</sequence>
<reference evidence="2" key="1">
    <citation type="submission" date="2019-08" db="EMBL/GenBank/DDBJ databases">
        <title>Limnoglobus roseus gen. nov., sp. nov., a novel freshwater planctomycete with a giant genome from the family Gemmataceae.</title>
        <authorList>
            <person name="Kulichevskaya I.S."/>
            <person name="Naumoff D.G."/>
            <person name="Miroshnikov K."/>
            <person name="Ivanova A."/>
            <person name="Philippov D.A."/>
            <person name="Hakobyan A."/>
            <person name="Rijpstra I.C."/>
            <person name="Sinninghe Damste J.S."/>
            <person name="Liesack W."/>
            <person name="Dedysh S.N."/>
        </authorList>
    </citation>
    <scope>NUCLEOTIDE SEQUENCE [LARGE SCALE GENOMIC DNA]</scope>
    <source>
        <strain evidence="2">PX52</strain>
    </source>
</reference>
<name>A0A5C1ANC9_9BACT</name>
<accession>A0A5C1ANC9</accession>
<proteinExistence type="predicted"/>